<protein>
    <submittedName>
        <fullName evidence="2">Uncharacterized protein</fullName>
    </submittedName>
</protein>
<gene>
    <name evidence="2" type="ORF">GONAM_15_01180</name>
</gene>
<name>K6VW16_9ACTN</name>
<proteinExistence type="predicted"/>
<dbReference type="AlphaFoldDB" id="K6VW16"/>
<dbReference type="EMBL" id="BAHE01000015">
    <property type="protein sequence ID" value="GAC00409.1"/>
    <property type="molecule type" value="Genomic_DNA"/>
</dbReference>
<evidence type="ECO:0000313" key="2">
    <source>
        <dbReference type="EMBL" id="GAC00409.1"/>
    </source>
</evidence>
<dbReference type="Proteomes" id="UP000035058">
    <property type="component" value="Unassembled WGS sequence"/>
</dbReference>
<reference evidence="2 3" key="1">
    <citation type="submission" date="2012-08" db="EMBL/GenBank/DDBJ databases">
        <title>Whole genome shotgun sequence of Gordonia namibiensis NBRC 108229.</title>
        <authorList>
            <person name="Isaki-Nakamura S."/>
            <person name="Hosoyama A."/>
            <person name="Tsuchikane K."/>
            <person name="Katsumata H."/>
            <person name="Baba S."/>
            <person name="Yamazaki S."/>
            <person name="Fujita N."/>
        </authorList>
    </citation>
    <scope>NUCLEOTIDE SEQUENCE [LARGE SCALE GENOMIC DNA]</scope>
    <source>
        <strain evidence="2 3">NBRC 108229</strain>
    </source>
</reference>
<evidence type="ECO:0000313" key="3">
    <source>
        <dbReference type="Proteomes" id="UP000035058"/>
    </source>
</evidence>
<keyword evidence="3" id="KW-1185">Reference proteome</keyword>
<comment type="caution">
    <text evidence="2">The sequence shown here is derived from an EMBL/GenBank/DDBJ whole genome shotgun (WGS) entry which is preliminary data.</text>
</comment>
<organism evidence="2 3">
    <name type="scientific">Gordonia namibiensis NBRC 108229</name>
    <dbReference type="NCBI Taxonomy" id="1208314"/>
    <lineage>
        <taxon>Bacteria</taxon>
        <taxon>Bacillati</taxon>
        <taxon>Actinomycetota</taxon>
        <taxon>Actinomycetes</taxon>
        <taxon>Mycobacteriales</taxon>
        <taxon>Gordoniaceae</taxon>
        <taxon>Gordonia</taxon>
    </lineage>
</organism>
<evidence type="ECO:0000256" key="1">
    <source>
        <dbReference type="SAM" id="MobiDB-lite"/>
    </source>
</evidence>
<sequence>MPRLPDLSPAADINPNMLLSNVSDVGIDELRLRRRACRTGDIEEAHRLRQVAGQIRDETPEDAPRDGDDTCPACRSERVSVDETKCPISAGGCWPALARRRRGRR</sequence>
<feature type="region of interest" description="Disordered" evidence="1">
    <location>
        <begin position="51"/>
        <end position="70"/>
    </location>
</feature>
<accession>K6VW16</accession>
<feature type="compositionally biased region" description="Basic and acidic residues" evidence="1">
    <location>
        <begin position="55"/>
        <end position="68"/>
    </location>
</feature>